<dbReference type="STRING" id="53501.SAMN04488043_11137"/>
<dbReference type="Proteomes" id="UP000051587">
    <property type="component" value="Unassembled WGS sequence"/>
</dbReference>
<organism evidence="7 8">
    <name type="scientific">Thalassovita gelatinovora</name>
    <name type="common">Thalassobius gelatinovorus</name>
    <dbReference type="NCBI Taxonomy" id="53501"/>
    <lineage>
        <taxon>Bacteria</taxon>
        <taxon>Pseudomonadati</taxon>
        <taxon>Pseudomonadota</taxon>
        <taxon>Alphaproteobacteria</taxon>
        <taxon>Rhodobacterales</taxon>
        <taxon>Roseobacteraceae</taxon>
        <taxon>Thalassovita</taxon>
    </lineage>
</organism>
<protein>
    <submittedName>
        <fullName evidence="7">Dicarboxylic acid uptake system A</fullName>
    </submittedName>
</protein>
<evidence type="ECO:0000313" key="7">
    <source>
        <dbReference type="EMBL" id="CUH64332.1"/>
    </source>
</evidence>
<dbReference type="EMBL" id="CYSA01000015">
    <property type="protein sequence ID" value="CUH64332.1"/>
    <property type="molecule type" value="Genomic_DNA"/>
</dbReference>
<keyword evidence="8" id="KW-1185">Reference proteome</keyword>
<dbReference type="InterPro" id="IPR001902">
    <property type="entry name" value="SLC26A/SulP_fam"/>
</dbReference>
<feature type="transmembrane region" description="Helical" evidence="5">
    <location>
        <begin position="245"/>
        <end position="267"/>
    </location>
</feature>
<feature type="domain" description="SLC26A/SulP transporter" evidence="6">
    <location>
        <begin position="17"/>
        <end position="379"/>
    </location>
</feature>
<feature type="transmembrane region" description="Helical" evidence="5">
    <location>
        <begin position="375"/>
        <end position="403"/>
    </location>
</feature>
<feature type="transmembrane region" description="Helical" evidence="5">
    <location>
        <begin position="92"/>
        <end position="110"/>
    </location>
</feature>
<dbReference type="RefSeq" id="WP_058261967.1">
    <property type="nucleotide sequence ID" value="NZ_CP051181.1"/>
</dbReference>
<proteinExistence type="predicted"/>
<feature type="transmembrane region" description="Helical" evidence="5">
    <location>
        <begin position="194"/>
        <end position="215"/>
    </location>
</feature>
<feature type="transmembrane region" description="Helical" evidence="5">
    <location>
        <begin position="21"/>
        <end position="41"/>
    </location>
</feature>
<name>A0A0P1FY66_THAGE</name>
<feature type="transmembrane region" description="Helical" evidence="5">
    <location>
        <begin position="70"/>
        <end position="86"/>
    </location>
</feature>
<dbReference type="InterPro" id="IPR011547">
    <property type="entry name" value="SLC26A/SulP_dom"/>
</dbReference>
<keyword evidence="4 5" id="KW-0472">Membrane</keyword>
<feature type="transmembrane region" description="Helical" evidence="5">
    <location>
        <begin position="122"/>
        <end position="140"/>
    </location>
</feature>
<evidence type="ECO:0000313" key="8">
    <source>
        <dbReference type="Proteomes" id="UP000051587"/>
    </source>
</evidence>
<feature type="transmembrane region" description="Helical" evidence="5">
    <location>
        <begin position="169"/>
        <end position="187"/>
    </location>
</feature>
<comment type="subcellular location">
    <subcellularLocation>
        <location evidence="1">Membrane</location>
        <topology evidence="1">Multi-pass membrane protein</topology>
    </subcellularLocation>
</comment>
<dbReference type="OrthoDB" id="9769739at2"/>
<sequence>MKPKILTTLQTYNRQLFLADALAGVTVAMVALPLSLAIAIASGADPAKGLVTAIVAGLIISALGGSRVQIGGPTGAFIVVVFGVIVEHGYDGLVLATFMAGLILLIAGALHAGRLIQLIPEPVINGFTIGIAIIIATSQLKDLFGLTAEQVPAEFFAKLETLWDVRDTASPAALAIGVASMGLIVALRRIFPRFPGLIVAIAATSAAVAVMGLPVDTIHSRFGDLPRTLPMPALPDVSMDRIVELLPSALVIAFLAGVESLLSAMVADRMVAGHHRPNAELIAQGAANLGSAVFGGLPATGAIARTATNVGAGGKTPVAGIVHALTILLVMLVAAPLAGYMAMPALAGLLILTAWNMSEVHRWKGYLKERRSDQFLLILTLVLTVVADLAVAISVGVAVGLAIRLSRRDTPPSDWSEPKR</sequence>
<keyword evidence="2 5" id="KW-0812">Transmembrane</keyword>
<evidence type="ECO:0000256" key="3">
    <source>
        <dbReference type="ARBA" id="ARBA00022989"/>
    </source>
</evidence>
<evidence type="ECO:0000259" key="6">
    <source>
        <dbReference type="Pfam" id="PF00916"/>
    </source>
</evidence>
<dbReference type="Pfam" id="PF00916">
    <property type="entry name" value="Sulfate_transp"/>
    <property type="match status" value="1"/>
</dbReference>
<dbReference type="PANTHER" id="PTHR11814">
    <property type="entry name" value="SULFATE TRANSPORTER"/>
    <property type="match status" value="1"/>
</dbReference>
<dbReference type="AlphaFoldDB" id="A0A0P1FY66"/>
<evidence type="ECO:0000256" key="5">
    <source>
        <dbReference type="SAM" id="Phobius"/>
    </source>
</evidence>
<keyword evidence="3 5" id="KW-1133">Transmembrane helix</keyword>
<evidence type="ECO:0000256" key="4">
    <source>
        <dbReference type="ARBA" id="ARBA00023136"/>
    </source>
</evidence>
<feature type="transmembrane region" description="Helical" evidence="5">
    <location>
        <begin position="325"/>
        <end position="355"/>
    </location>
</feature>
<dbReference type="GO" id="GO:0055085">
    <property type="term" value="P:transmembrane transport"/>
    <property type="evidence" value="ECO:0007669"/>
    <property type="project" value="InterPro"/>
</dbReference>
<evidence type="ECO:0000256" key="1">
    <source>
        <dbReference type="ARBA" id="ARBA00004141"/>
    </source>
</evidence>
<gene>
    <name evidence="7" type="primary">dauA</name>
    <name evidence="7" type="ORF">TG4357_01216</name>
</gene>
<dbReference type="GO" id="GO:0016020">
    <property type="term" value="C:membrane"/>
    <property type="evidence" value="ECO:0007669"/>
    <property type="project" value="UniProtKB-SubCell"/>
</dbReference>
<evidence type="ECO:0000256" key="2">
    <source>
        <dbReference type="ARBA" id="ARBA00022692"/>
    </source>
</evidence>
<feature type="transmembrane region" description="Helical" evidence="5">
    <location>
        <begin position="47"/>
        <end position="63"/>
    </location>
</feature>
<accession>A0A0P1FY66</accession>
<reference evidence="7 8" key="1">
    <citation type="submission" date="2015-09" db="EMBL/GenBank/DDBJ databases">
        <authorList>
            <consortium name="Swine Surveillance"/>
        </authorList>
    </citation>
    <scope>NUCLEOTIDE SEQUENCE [LARGE SCALE GENOMIC DNA]</scope>
    <source>
        <strain evidence="7 8">CECT 4357</strain>
    </source>
</reference>